<evidence type="ECO:0000313" key="13">
    <source>
        <dbReference type="EMBL" id="CAA9551564.1"/>
    </source>
</evidence>
<comment type="subcellular location">
    <subcellularLocation>
        <location evidence="1">Membrane</location>
        <topology evidence="1">Multi-pass membrane protein</topology>
    </subcellularLocation>
</comment>
<evidence type="ECO:0000256" key="5">
    <source>
        <dbReference type="ARBA" id="ARBA00022989"/>
    </source>
</evidence>
<feature type="transmembrane region" description="Helical" evidence="12">
    <location>
        <begin position="165"/>
        <end position="184"/>
    </location>
</feature>
<evidence type="ECO:0000256" key="11">
    <source>
        <dbReference type="ARBA" id="ARBA00023444"/>
    </source>
</evidence>
<keyword evidence="9 12" id="KW-0472">Membrane</keyword>
<dbReference type="InterPro" id="IPR050450">
    <property type="entry name" value="COX15/CtaA_HemeA_synthase"/>
</dbReference>
<proteinExistence type="predicted"/>
<dbReference type="EMBL" id="CADCWM010000285">
    <property type="protein sequence ID" value="CAA9551564.1"/>
    <property type="molecule type" value="Genomic_DNA"/>
</dbReference>
<dbReference type="GO" id="GO:0046872">
    <property type="term" value="F:metal ion binding"/>
    <property type="evidence" value="ECO:0007669"/>
    <property type="project" value="UniProtKB-KW"/>
</dbReference>
<feature type="transmembrane region" description="Helical" evidence="12">
    <location>
        <begin position="62"/>
        <end position="82"/>
    </location>
</feature>
<keyword evidence="4" id="KW-0479">Metal-binding</keyword>
<organism evidence="13">
    <name type="scientific">uncultured Thermomicrobiales bacterium</name>
    <dbReference type="NCBI Taxonomy" id="1645740"/>
    <lineage>
        <taxon>Bacteria</taxon>
        <taxon>Pseudomonadati</taxon>
        <taxon>Thermomicrobiota</taxon>
        <taxon>Thermomicrobia</taxon>
        <taxon>Thermomicrobiales</taxon>
        <taxon>environmental samples</taxon>
    </lineage>
</organism>
<feature type="transmembrane region" description="Helical" evidence="12">
    <location>
        <begin position="245"/>
        <end position="268"/>
    </location>
</feature>
<evidence type="ECO:0000256" key="12">
    <source>
        <dbReference type="SAM" id="Phobius"/>
    </source>
</evidence>
<dbReference type="GO" id="GO:0016491">
    <property type="term" value="F:oxidoreductase activity"/>
    <property type="evidence" value="ECO:0007669"/>
    <property type="project" value="UniProtKB-KW"/>
</dbReference>
<keyword evidence="7" id="KW-0408">Iron</keyword>
<gene>
    <name evidence="13" type="ORF">AVDCRST_MAG88-814</name>
</gene>
<feature type="transmembrane region" description="Helical" evidence="12">
    <location>
        <begin position="204"/>
        <end position="233"/>
    </location>
</feature>
<keyword evidence="5 12" id="KW-1133">Transmembrane helix</keyword>
<dbReference type="AlphaFoldDB" id="A0A6J4UI87"/>
<evidence type="ECO:0000256" key="9">
    <source>
        <dbReference type="ARBA" id="ARBA00023136"/>
    </source>
</evidence>
<feature type="transmembrane region" description="Helical" evidence="12">
    <location>
        <begin position="12"/>
        <end position="30"/>
    </location>
</feature>
<evidence type="ECO:0000256" key="4">
    <source>
        <dbReference type="ARBA" id="ARBA00022723"/>
    </source>
</evidence>
<protein>
    <submittedName>
        <fullName evidence="13">Heme A synthase, cytochrome oxidase biogenesis protein Cox15-CtaA</fullName>
    </submittedName>
</protein>
<evidence type="ECO:0000256" key="1">
    <source>
        <dbReference type="ARBA" id="ARBA00004141"/>
    </source>
</evidence>
<dbReference type="PANTHER" id="PTHR35457:SF1">
    <property type="entry name" value="HEME A SYNTHASE"/>
    <property type="match status" value="1"/>
</dbReference>
<evidence type="ECO:0000256" key="7">
    <source>
        <dbReference type="ARBA" id="ARBA00023004"/>
    </source>
</evidence>
<reference evidence="13" key="1">
    <citation type="submission" date="2020-02" db="EMBL/GenBank/DDBJ databases">
        <authorList>
            <person name="Meier V. D."/>
        </authorList>
    </citation>
    <scope>NUCLEOTIDE SEQUENCE</scope>
    <source>
        <strain evidence="13">AVDCRST_MAG88</strain>
    </source>
</reference>
<keyword evidence="8" id="KW-0350">Heme biosynthesis</keyword>
<feature type="transmembrane region" description="Helical" evidence="12">
    <location>
        <begin position="94"/>
        <end position="116"/>
    </location>
</feature>
<keyword evidence="2" id="KW-1003">Cell membrane</keyword>
<dbReference type="PANTHER" id="PTHR35457">
    <property type="entry name" value="HEME A SYNTHASE"/>
    <property type="match status" value="1"/>
</dbReference>
<accession>A0A6J4UI87</accession>
<feature type="transmembrane region" description="Helical" evidence="12">
    <location>
        <begin position="122"/>
        <end position="145"/>
    </location>
</feature>
<evidence type="ECO:0000256" key="10">
    <source>
        <dbReference type="ARBA" id="ARBA00023157"/>
    </source>
</evidence>
<evidence type="ECO:0000256" key="3">
    <source>
        <dbReference type="ARBA" id="ARBA00022692"/>
    </source>
</evidence>
<dbReference type="GO" id="GO:0016020">
    <property type="term" value="C:membrane"/>
    <property type="evidence" value="ECO:0007669"/>
    <property type="project" value="UniProtKB-SubCell"/>
</dbReference>
<dbReference type="Pfam" id="PF02628">
    <property type="entry name" value="COX15-CtaA"/>
    <property type="match status" value="1"/>
</dbReference>
<name>A0A6J4UI87_9BACT</name>
<comment type="pathway">
    <text evidence="11">Porphyrin-containing compound metabolism.</text>
</comment>
<dbReference type="GO" id="GO:0006784">
    <property type="term" value="P:heme A biosynthetic process"/>
    <property type="evidence" value="ECO:0007669"/>
    <property type="project" value="InterPro"/>
</dbReference>
<evidence type="ECO:0000256" key="8">
    <source>
        <dbReference type="ARBA" id="ARBA00023133"/>
    </source>
</evidence>
<evidence type="ECO:0000256" key="6">
    <source>
        <dbReference type="ARBA" id="ARBA00023002"/>
    </source>
</evidence>
<feature type="transmembrane region" description="Helical" evidence="12">
    <location>
        <begin position="274"/>
        <end position="298"/>
    </location>
</feature>
<dbReference type="InterPro" id="IPR003780">
    <property type="entry name" value="COX15/CtaA_fam"/>
</dbReference>
<keyword evidence="6" id="KW-0560">Oxidoreductase</keyword>
<keyword evidence="3 12" id="KW-0812">Transmembrane</keyword>
<evidence type="ECO:0000256" key="2">
    <source>
        <dbReference type="ARBA" id="ARBA00022475"/>
    </source>
</evidence>
<sequence length="325" mass="33852">MAGGWRRVTKGLAVAATAGMFLVLVMGSTVTNTGSGEGCGTSWPLCNGRFVPEFAVETAIEYSHRLVTGVEGILILATAVGVWRGWRGRREVRVLVPTMIFFLLLQAALGALAVKFPTSDEVLALHFGISLVAFASVLLTTLFIFAVDGGRDALRDRTPPALVRWGAWGLALYTYGVVYLGAYVNHTGASLACLDWPLCQGSVFPGFAGPVGIVFSHRLAGALLTLGVGALAAWAWRRRAARPDLALAGAAALALIVLQSLSGAVVVFSRLNLFSVLAHGALVTLFFGALSSICLNVLPRPAAVRAAEATARPAAGLAPTPAGAD</sequence>
<keyword evidence="10" id="KW-1015">Disulfide bond</keyword>